<evidence type="ECO:0000256" key="1">
    <source>
        <dbReference type="PROSITE-ProRule" id="PRU00339"/>
    </source>
</evidence>
<dbReference type="RefSeq" id="WP_063600809.1">
    <property type="nucleotide sequence ID" value="NZ_LITQ01000011.1"/>
</dbReference>
<dbReference type="GO" id="GO:0016757">
    <property type="term" value="F:glycosyltransferase activity"/>
    <property type="evidence" value="ECO:0007669"/>
    <property type="project" value="UniProtKB-KW"/>
</dbReference>
<dbReference type="InterPro" id="IPR001173">
    <property type="entry name" value="Glyco_trans_2-like"/>
</dbReference>
<dbReference type="SUPFAM" id="SSF48452">
    <property type="entry name" value="TPR-like"/>
    <property type="match status" value="1"/>
</dbReference>
<dbReference type="Gene3D" id="3.40.50.2000">
    <property type="entry name" value="Glycogen Phosphorylase B"/>
    <property type="match status" value="1"/>
</dbReference>
<feature type="domain" description="Glycosyltransferase 2-like" evidence="2">
    <location>
        <begin position="358"/>
        <end position="468"/>
    </location>
</feature>
<feature type="repeat" description="TPR" evidence="1">
    <location>
        <begin position="572"/>
        <end position="605"/>
    </location>
</feature>
<gene>
    <name evidence="4" type="ORF">CLCOS_41940</name>
    <name evidence="3" type="ORF">WX73_04162</name>
</gene>
<evidence type="ECO:0000313" key="3">
    <source>
        <dbReference type="EMBL" id="OAA93666.1"/>
    </source>
</evidence>
<sequence>MGRYYNLLFISEFEDDIFFDIFKNLIKEVGINAIVHNLSNMNENLNFYDLVFFNMRKLNMDEKYKHIYNNILKCNLPIISFNGYTELGKDKLKETVKIIEEGKEKTDLKIEKVHWLVAAFSGYISGKLFKNDKLNVIGNILMHLCRFKDVNRYSEGMEKVPFEKYIFINYTKHGNKINEDDLRWNKEQLEILVQILLNKGNKIIITSTGEENKCKEFINRFQDKNVKYIPSKDTFKLLNMINNSSMIIDMGTIVSTIAAGLGKPFISIGCDLDFLDLKSIIKEDTMFLSAFDMNAGKIINNIENINKNYNELCIKLKKTADEYYNLALMFLKKVFNTVESKNKVTYTDKRKNKNNLVSVVLLAYNHLDYTKKCIESILEFTKDINYELILVNNGSTDETKDYFDSLDNVKIVNIEKNVGICNGFDEGIFYSNGKYIACVCNDFIFTYNWLDDLIKCIESDDKIGYVSSGASSMSNLHRIDLKFSNIQEMNEKASLLPCVLMCRAELLKKVGWYDPVFYNKKFLNTNIESKEYKVVFEKNAYSMKIALGAIENKLLDERNVCLGGIKLLRDSFELNYNLACFYENIGEYDNAIKIYNKTLELTDDIELKKQIYNHISEIKMMNYEVVVKSPRSKIKLQSQNNVYTLRKNYLDATREDSNPIVSIFILAYNNLEKYTKKCVECVLKYTKDVDYELILVDNGSNDGTFEYFKDVKHPRKRVVRITKNVAAGYGAKCGYEESNGKYIINMPNDVYVTKNWLSNMLKCAMSDDKIGMVNPVCDYVTNQQSINLGYKDFDDMQVKAEKYNVSDSRKWEERVRLITLGTLFKKECLDVIGFIDYGFFHDFADDDITFRVRRAGYKAVLCKDAFVCHAGKITDKGVAVSSKSLQEGRKIFKDKYYGIDAWNDASNYECTMISSAEIQFNKCEYNILGIDVLCGTPILELKNKLRNNGIFDTRLSSFSTAAKYWLDLKTICDGKVEVDRIEYLFQHFKGDKFDYIILGKPINSYDNPYEILEQMVHLLTSHGQLLLKLENTNSFIKLLKNNSVDLNISQISLKNITIDKFYNMLKNHGYYAKSTKTEMYNLNSNLLDSIKANILFSSKDDYKKSLIKYYVINIAKQE</sequence>
<dbReference type="EMBL" id="LROR01000106">
    <property type="protein sequence ID" value="OBR89972.1"/>
    <property type="molecule type" value="Genomic_DNA"/>
</dbReference>
<evidence type="ECO:0000259" key="2">
    <source>
        <dbReference type="Pfam" id="PF00535"/>
    </source>
</evidence>
<dbReference type="SUPFAM" id="SSF53335">
    <property type="entry name" value="S-adenosyl-L-methionine-dependent methyltransferases"/>
    <property type="match status" value="1"/>
</dbReference>
<dbReference type="Proteomes" id="UP000093694">
    <property type="component" value="Unassembled WGS sequence"/>
</dbReference>
<dbReference type="Proteomes" id="UP000077384">
    <property type="component" value="Unassembled WGS sequence"/>
</dbReference>
<dbReference type="SUPFAM" id="SSF53448">
    <property type="entry name" value="Nucleotide-diphospho-sugar transferases"/>
    <property type="match status" value="2"/>
</dbReference>
<dbReference type="PANTHER" id="PTHR43179:SF7">
    <property type="entry name" value="RHAMNOSYLTRANSFERASE WBBL"/>
    <property type="match status" value="1"/>
</dbReference>
<dbReference type="InterPro" id="IPR019734">
    <property type="entry name" value="TPR_rpt"/>
</dbReference>
<dbReference type="Gene3D" id="3.40.50.150">
    <property type="entry name" value="Vaccinia Virus protein VP39"/>
    <property type="match status" value="1"/>
</dbReference>
<evidence type="ECO:0000313" key="5">
    <source>
        <dbReference type="Proteomes" id="UP000077384"/>
    </source>
</evidence>
<reference evidence="3 5" key="1">
    <citation type="journal article" date="2015" name="Biotechnol. Bioeng.">
        <title>Genome sequence and phenotypic characterization of Caulobacter segnis.</title>
        <authorList>
            <person name="Patel S."/>
            <person name="Fletcher B."/>
            <person name="Scott D.C."/>
            <person name="Ely B."/>
        </authorList>
    </citation>
    <scope>NUCLEOTIDE SEQUENCE [LARGE SCALE GENOMIC DNA]</scope>
    <source>
        <strain evidence="3 5">PS02</strain>
    </source>
</reference>
<organism evidence="3 5">
    <name type="scientific">Clostridium coskatii</name>
    <dbReference type="NCBI Taxonomy" id="1705578"/>
    <lineage>
        <taxon>Bacteria</taxon>
        <taxon>Bacillati</taxon>
        <taxon>Bacillota</taxon>
        <taxon>Clostridia</taxon>
        <taxon>Eubacteriales</taxon>
        <taxon>Clostridiaceae</taxon>
        <taxon>Clostridium</taxon>
    </lineage>
</organism>
<dbReference type="AlphaFoldDB" id="A0A162LHR3"/>
<dbReference type="PATRIC" id="fig|1705578.3.peg.4273"/>
<dbReference type="InterPro" id="IPR029044">
    <property type="entry name" value="Nucleotide-diphossugar_trans"/>
</dbReference>
<dbReference type="EMBL" id="LITQ01000011">
    <property type="protein sequence ID" value="OAA93666.1"/>
    <property type="molecule type" value="Genomic_DNA"/>
</dbReference>
<dbReference type="Pfam" id="PF00535">
    <property type="entry name" value="Glycos_transf_2"/>
    <property type="match status" value="2"/>
</dbReference>
<protein>
    <submittedName>
        <fullName evidence="3">N-glycosyltransferase</fullName>
    </submittedName>
</protein>
<dbReference type="InterPro" id="IPR029063">
    <property type="entry name" value="SAM-dependent_MTases_sf"/>
</dbReference>
<keyword evidence="1" id="KW-0802">TPR repeat</keyword>
<comment type="caution">
    <text evidence="3">The sequence shown here is derived from an EMBL/GenBank/DDBJ whole genome shotgun (WGS) entry which is preliminary data.</text>
</comment>
<evidence type="ECO:0000313" key="6">
    <source>
        <dbReference type="Proteomes" id="UP000093694"/>
    </source>
</evidence>
<dbReference type="PROSITE" id="PS50005">
    <property type="entry name" value="TPR"/>
    <property type="match status" value="1"/>
</dbReference>
<keyword evidence="3" id="KW-0808">Transferase</keyword>
<dbReference type="Gene3D" id="3.90.550.10">
    <property type="entry name" value="Spore Coat Polysaccharide Biosynthesis Protein SpsA, Chain A"/>
    <property type="match status" value="2"/>
</dbReference>
<name>A0A162LHR3_9CLOT</name>
<dbReference type="PANTHER" id="PTHR43179">
    <property type="entry name" value="RHAMNOSYLTRANSFERASE WBBL"/>
    <property type="match status" value="1"/>
</dbReference>
<dbReference type="InterPro" id="IPR011990">
    <property type="entry name" value="TPR-like_helical_dom_sf"/>
</dbReference>
<reference evidence="4 6" key="2">
    <citation type="journal article" date="2016" name="Front. Microbiol.">
        <title>Industrial Acetogenic Biocatalysts: A Comparative Metabolic and Genomic Analysis.</title>
        <authorList>
            <person name="Bengelsdorf F."/>
            <person name="Poehlein A."/>
            <person name="Sonja S."/>
            <person name="Erz C."/>
            <person name="Hummel T."/>
            <person name="Hoffmeister S."/>
            <person name="Daniel R."/>
            <person name="Durre P."/>
        </authorList>
    </citation>
    <scope>NUCLEOTIDE SEQUENCE [LARGE SCALE GENOMIC DNA]</scope>
    <source>
        <strain evidence="4 6">PTA-10522</strain>
    </source>
</reference>
<evidence type="ECO:0000313" key="4">
    <source>
        <dbReference type="EMBL" id="OBR89972.1"/>
    </source>
</evidence>
<keyword evidence="6" id="KW-1185">Reference proteome</keyword>
<feature type="domain" description="Glycosyltransferase 2-like" evidence="2">
    <location>
        <begin position="662"/>
        <end position="788"/>
    </location>
</feature>
<accession>A0A162LHR3</accession>
<proteinExistence type="predicted"/>